<dbReference type="STRING" id="1332080.ATN00_10510"/>
<reference evidence="1 2" key="1">
    <citation type="submission" date="2015-11" db="EMBL/GenBank/DDBJ databases">
        <title>A Two-component Flavoprotein Monooxygenase System MeaXY Responsible for para-Hydroxylation of 2-Methyl-6-ethylaniline and 2,6-Diethylaniline in Sphingobium baderi DE-13.</title>
        <authorList>
            <person name="Cheng M."/>
            <person name="Meng Q."/>
            <person name="Yang Y."/>
            <person name="Chu C."/>
            <person name="Yan X."/>
            <person name="He J."/>
            <person name="Li S."/>
        </authorList>
    </citation>
    <scope>NUCLEOTIDE SEQUENCE [LARGE SCALE GENOMIC DNA]</scope>
    <source>
        <strain evidence="1 2">DE-13</strain>
    </source>
</reference>
<gene>
    <name evidence="1" type="ORF">ATN00_10510</name>
</gene>
<name>A0A0S3EZ09_9SPHN</name>
<dbReference type="EMBL" id="CP013264">
    <property type="protein sequence ID" value="ALR20666.1"/>
    <property type="molecule type" value="Genomic_DNA"/>
</dbReference>
<proteinExistence type="predicted"/>
<organism evidence="1 2">
    <name type="scientific">Sphingobium baderi</name>
    <dbReference type="NCBI Taxonomy" id="1332080"/>
    <lineage>
        <taxon>Bacteria</taxon>
        <taxon>Pseudomonadati</taxon>
        <taxon>Pseudomonadota</taxon>
        <taxon>Alphaproteobacteria</taxon>
        <taxon>Sphingomonadales</taxon>
        <taxon>Sphingomonadaceae</taxon>
        <taxon>Sphingobium</taxon>
    </lineage>
</organism>
<keyword evidence="2" id="KW-1185">Reference proteome</keyword>
<sequence length="252" mass="27237">MSDGEITHQLRKPPPGIFQSAIALGNAVARDWAHHASGSICVHCKICDARALQLGLNGCSTGIDELIKGTLGGFVHSPDEAEIGFATVRPDSPETDVPTPVGDVQPGLEPVDPHPDLAWAIKAAHVVTPEQRHQVVMICRIRHGCTDRIAVAQFAEEVDRCSTGRPGPSITEAYRFSCHSCLKGGSFLEVAGRLGCGREYLADLLRTSYLAPSIIQAILEGRQPANLSRKRLVQTNRIPLGWCEQETLFGFS</sequence>
<dbReference type="AlphaFoldDB" id="A0A0S3EZ09"/>
<protein>
    <submittedName>
        <fullName evidence="1">Uncharacterized protein</fullName>
    </submittedName>
</protein>
<dbReference type="Proteomes" id="UP000056968">
    <property type="component" value="Chromosome"/>
</dbReference>
<accession>A0A0S3EZ09</accession>
<evidence type="ECO:0000313" key="1">
    <source>
        <dbReference type="EMBL" id="ALR20666.1"/>
    </source>
</evidence>
<dbReference type="KEGG" id="sbd:ATN00_10510"/>
<evidence type="ECO:0000313" key="2">
    <source>
        <dbReference type="Proteomes" id="UP000056968"/>
    </source>
</evidence>